<dbReference type="Pfam" id="PF04773">
    <property type="entry name" value="FecR"/>
    <property type="match status" value="1"/>
</dbReference>
<evidence type="ECO:0000259" key="2">
    <source>
        <dbReference type="Pfam" id="PF04773"/>
    </source>
</evidence>
<evidence type="ECO:0000259" key="3">
    <source>
        <dbReference type="Pfam" id="PF16344"/>
    </source>
</evidence>
<protein>
    <submittedName>
        <fullName evidence="4">FecR family protein</fullName>
    </submittedName>
</protein>
<dbReference type="PIRSF" id="PIRSF018266">
    <property type="entry name" value="FecR"/>
    <property type="match status" value="1"/>
</dbReference>
<accession>A0A1I3CSY7</accession>
<evidence type="ECO:0000256" key="1">
    <source>
        <dbReference type="SAM" id="Phobius"/>
    </source>
</evidence>
<keyword evidence="5" id="KW-1185">Reference proteome</keyword>
<organism evidence="4 5">
    <name type="scientific">Parapedobacter indicus</name>
    <dbReference type="NCBI Taxonomy" id="1477437"/>
    <lineage>
        <taxon>Bacteria</taxon>
        <taxon>Pseudomonadati</taxon>
        <taxon>Bacteroidota</taxon>
        <taxon>Sphingobacteriia</taxon>
        <taxon>Sphingobacteriales</taxon>
        <taxon>Sphingobacteriaceae</taxon>
        <taxon>Parapedobacter</taxon>
    </lineage>
</organism>
<dbReference type="EMBL" id="FOQO01000001">
    <property type="protein sequence ID" value="SFH77567.1"/>
    <property type="molecule type" value="Genomic_DNA"/>
</dbReference>
<dbReference type="AlphaFoldDB" id="A0A1I3CSY7"/>
<reference evidence="4 5" key="1">
    <citation type="submission" date="2016-10" db="EMBL/GenBank/DDBJ databases">
        <authorList>
            <person name="de Groot N.N."/>
        </authorList>
    </citation>
    <scope>NUCLEOTIDE SEQUENCE [LARGE SCALE GENOMIC DNA]</scope>
    <source>
        <strain evidence="4 5">RK1</strain>
    </source>
</reference>
<dbReference type="Gene3D" id="2.60.120.1440">
    <property type="match status" value="1"/>
</dbReference>
<feature type="domain" description="Protein FecR C-terminal" evidence="3">
    <location>
        <begin position="316"/>
        <end position="383"/>
    </location>
</feature>
<dbReference type="PANTHER" id="PTHR30273:SF2">
    <property type="entry name" value="PROTEIN FECR"/>
    <property type="match status" value="1"/>
</dbReference>
<proteinExistence type="predicted"/>
<keyword evidence="1" id="KW-0812">Transmembrane</keyword>
<dbReference type="Pfam" id="PF16344">
    <property type="entry name" value="FecR_C"/>
    <property type="match status" value="1"/>
</dbReference>
<dbReference type="GO" id="GO:0016989">
    <property type="term" value="F:sigma factor antagonist activity"/>
    <property type="evidence" value="ECO:0007669"/>
    <property type="project" value="TreeGrafter"/>
</dbReference>
<dbReference type="Gene3D" id="3.55.50.30">
    <property type="match status" value="1"/>
</dbReference>
<name>A0A1I3CSY7_9SPHI</name>
<gene>
    <name evidence="4" type="ORF">SAMN05444682_101172</name>
</gene>
<feature type="domain" description="FecR protein" evidence="2">
    <location>
        <begin position="180"/>
        <end position="274"/>
    </location>
</feature>
<sequence>MGRFEALLRKYQANRCTPEELEELLAHFGSDLNTEEIKKAIEQQLIEKGGETKELRSETDEIYKQIKRRIYTPKRSYGRRVYRWWAAAAILFCGSLVGYYLTNSDHLPVSEPNPNTPGPIVAGGNRATLTLANGDTILLTNSANGQLAEDGGVAIQKTHDGQLVYTSAAGESNGVTGTNQLTTPNGGIYNVVLSDGSHVWLNAASTLSYPLMFTDDERWVELSGEAYFEIVHDTKPFKVISNGQIVHVLGTAFNVDAYANAAAIRTTLLQGAVKLSYQNRETLLKPGEMAVNDLKGKIQIKPADRDKILAWKNGMFVFNNESIADIMRKVARWYDIEVTYEDAVADKKLWGTVSRYRTINELLDNIALAGNINYRIEGRRVILMK</sequence>
<dbReference type="InterPro" id="IPR006860">
    <property type="entry name" value="FecR"/>
</dbReference>
<dbReference type="RefSeq" id="WP_143072811.1">
    <property type="nucleotide sequence ID" value="NZ_FOQO01000001.1"/>
</dbReference>
<dbReference type="PANTHER" id="PTHR30273">
    <property type="entry name" value="PERIPLASMIC SIGNAL SENSOR AND SIGMA FACTOR ACTIVATOR FECR-RELATED"/>
    <property type="match status" value="1"/>
</dbReference>
<dbReference type="STRING" id="1477437.SAMN05444682_101172"/>
<dbReference type="Proteomes" id="UP000198670">
    <property type="component" value="Unassembled WGS sequence"/>
</dbReference>
<evidence type="ECO:0000313" key="5">
    <source>
        <dbReference type="Proteomes" id="UP000198670"/>
    </source>
</evidence>
<evidence type="ECO:0000313" key="4">
    <source>
        <dbReference type="EMBL" id="SFH77567.1"/>
    </source>
</evidence>
<dbReference type="InterPro" id="IPR012373">
    <property type="entry name" value="Ferrdict_sens_TM"/>
</dbReference>
<dbReference type="OrthoDB" id="1099963at2"/>
<feature type="transmembrane region" description="Helical" evidence="1">
    <location>
        <begin position="81"/>
        <end position="101"/>
    </location>
</feature>
<keyword evidence="1" id="KW-0472">Membrane</keyword>
<keyword evidence="1" id="KW-1133">Transmembrane helix</keyword>
<dbReference type="InterPro" id="IPR032508">
    <property type="entry name" value="FecR_C"/>
</dbReference>